<dbReference type="PROSITE" id="PS50005">
    <property type="entry name" value="TPR"/>
    <property type="match status" value="1"/>
</dbReference>
<dbReference type="AlphaFoldDB" id="A0AAJ6YDL0"/>
<dbReference type="SUPFAM" id="SSF48452">
    <property type="entry name" value="TPR-like"/>
    <property type="match status" value="2"/>
</dbReference>
<sequence>MEDKHNSISNSEDGYKSNKDDIEINSIMSQDPFAPNTAILAPVEIEELDASSINQLNFDMGGFVEAEAIKIDKIPEQLSLNSVEYLDCSNPDETISDIEEQNTLFSEEENLLTKQFLNGELTFSEFTVRMDQDIDIETEDQNISKIVIASPEADNQVNNRKIDKLNKTRPRRSRKTLPVALQGLMGEANLRYARGEVELATQMCMEIIRQVPNAPEPFHTLSMIYENDQPDKALQFALIAAHLSPRDSEQWVRLANSSLESENIRQALTCYSKAIQACPKNIELYETRARLQEQCGDKKAFIHAYSKLLNQLGPEDGQNILKYAKLLAKRCMHENLYDIALDGMENIFKKCPQLVTLEEVNVITELLIVSKQFIRCLDILTKYTTIWIEYADLDSPKSAEDKESKINKITFCSIPDDLAVDLKAKCIISLIELNEIEIVDTLIPKFQILENPEISGDLFLDVAEAFMSKKEFKRALSLLEPLVNSENFSLAAVWLRHAESWVGCHDLNKAIKSYEIVRKLSPQHLGARMELAKLYKLKGQFNKAIQVLKQDLELDVLDPGVIYERTKLLLKVKRYNEYFQSGMLLLSRHCVTLRSKLELTALSRTSGVRQRMEILNRDRLSRGESIQDENLPSFSTNNEPTDKQEFILMLQMCRLACKLKKYGLLQRICFTALTSKKFSNENSHIMYLCLISCIRNNDSYDGFNVVRELVRSRKKSKTWNLLNIIIQRAEDSRHNRFMMRQLGKEDAFSYLHVLHANNCLVSGTYKYALNDYISLFKVKPSALLALLVSVTLLQMACQKFSAKKNQLVIQAIAFMKTYIKLRGDQVSQETNYNMARTLHQLGLLPSAIHFYKLVLESLAPELIEKNANLLDLKKEAAFNLHLIYMQAENYQLARMYLENYITI</sequence>
<organism evidence="2 3">
    <name type="scientific">Ceratosolen solmsi marchali</name>
    <dbReference type="NCBI Taxonomy" id="326594"/>
    <lineage>
        <taxon>Eukaryota</taxon>
        <taxon>Metazoa</taxon>
        <taxon>Ecdysozoa</taxon>
        <taxon>Arthropoda</taxon>
        <taxon>Hexapoda</taxon>
        <taxon>Insecta</taxon>
        <taxon>Pterygota</taxon>
        <taxon>Neoptera</taxon>
        <taxon>Endopterygota</taxon>
        <taxon>Hymenoptera</taxon>
        <taxon>Apocrita</taxon>
        <taxon>Proctotrupomorpha</taxon>
        <taxon>Chalcidoidea</taxon>
        <taxon>Agaonidae</taxon>
        <taxon>Agaoninae</taxon>
        <taxon>Ceratosolen</taxon>
    </lineage>
</organism>
<feature type="repeat" description="TPR" evidence="1">
    <location>
        <begin position="248"/>
        <end position="281"/>
    </location>
</feature>
<dbReference type="PANTHER" id="PTHR23082">
    <property type="entry name" value="TRANSCRIPTION INITIATION FACTOR IIIC TFIIIC , POLYPEPTIDE 3-RELATED"/>
    <property type="match status" value="1"/>
</dbReference>
<reference evidence="3" key="1">
    <citation type="submission" date="2025-08" db="UniProtKB">
        <authorList>
            <consortium name="RefSeq"/>
        </authorList>
    </citation>
    <scope>IDENTIFICATION</scope>
</reference>
<dbReference type="GO" id="GO:0000127">
    <property type="term" value="C:transcription factor TFIIIC complex"/>
    <property type="evidence" value="ECO:0007669"/>
    <property type="project" value="TreeGrafter"/>
</dbReference>
<evidence type="ECO:0000313" key="3">
    <source>
        <dbReference type="RefSeq" id="XP_011496114.1"/>
    </source>
</evidence>
<accession>A0AAJ6YDL0</accession>
<name>A0AAJ6YDL0_9HYME</name>
<keyword evidence="2" id="KW-1185">Reference proteome</keyword>
<gene>
    <name evidence="3" type="primary">LOC105360809</name>
</gene>
<dbReference type="Proteomes" id="UP000695007">
    <property type="component" value="Unplaced"/>
</dbReference>
<proteinExistence type="predicted"/>
<evidence type="ECO:0000256" key="1">
    <source>
        <dbReference type="PROSITE-ProRule" id="PRU00339"/>
    </source>
</evidence>
<dbReference type="Gene3D" id="1.25.40.10">
    <property type="entry name" value="Tetratricopeptide repeat domain"/>
    <property type="match status" value="3"/>
</dbReference>
<dbReference type="RefSeq" id="XP_011496114.1">
    <property type="nucleotide sequence ID" value="XM_011497812.1"/>
</dbReference>
<dbReference type="PANTHER" id="PTHR23082:SF0">
    <property type="entry name" value="GENERAL TRANSCRIPTION FACTOR 3C POLYPEPTIDE 3"/>
    <property type="match status" value="1"/>
</dbReference>
<dbReference type="GO" id="GO:0006383">
    <property type="term" value="P:transcription by RNA polymerase III"/>
    <property type="evidence" value="ECO:0007669"/>
    <property type="project" value="InterPro"/>
</dbReference>
<dbReference type="InterPro" id="IPR019734">
    <property type="entry name" value="TPR_rpt"/>
</dbReference>
<evidence type="ECO:0000313" key="2">
    <source>
        <dbReference type="Proteomes" id="UP000695007"/>
    </source>
</evidence>
<dbReference type="SMART" id="SM00028">
    <property type="entry name" value="TPR"/>
    <property type="match status" value="5"/>
</dbReference>
<dbReference type="KEGG" id="csol:105360809"/>
<protein>
    <submittedName>
        <fullName evidence="3">General transcription factor 3C polypeptide 3</fullName>
    </submittedName>
</protein>
<dbReference type="InterPro" id="IPR011990">
    <property type="entry name" value="TPR-like_helical_dom_sf"/>
</dbReference>
<dbReference type="InterPro" id="IPR039340">
    <property type="entry name" value="Tfc4/TFIIIC-102/Sfc4"/>
</dbReference>
<dbReference type="GeneID" id="105360809"/>
<keyword evidence="1" id="KW-0802">TPR repeat</keyword>